<evidence type="ECO:0000256" key="1">
    <source>
        <dbReference type="SAM" id="Phobius"/>
    </source>
</evidence>
<proteinExistence type="predicted"/>
<sequence length="73" mass="8594">MFLPKKYYFFYFCVNEINEMVMTIFLIVVLIFLGAMSGPLIYSASPEWFAWFLGLRSFEIKKPETLSHSLLTI</sequence>
<keyword evidence="3" id="KW-1185">Reference proteome</keyword>
<comment type="caution">
    <text evidence="2">The sequence shown here is derived from an EMBL/GenBank/DDBJ whole genome shotgun (WGS) entry which is preliminary data.</text>
</comment>
<dbReference type="AlphaFoldDB" id="A0A3M7T2B8"/>
<keyword evidence="1" id="KW-0812">Transmembrane</keyword>
<protein>
    <submittedName>
        <fullName evidence="2">Uncharacterized protein</fullName>
    </submittedName>
</protein>
<dbReference type="EMBL" id="REGN01000415">
    <property type="protein sequence ID" value="RNA42087.1"/>
    <property type="molecule type" value="Genomic_DNA"/>
</dbReference>
<keyword evidence="1" id="KW-0472">Membrane</keyword>
<name>A0A3M7T2B8_BRAPC</name>
<evidence type="ECO:0000313" key="2">
    <source>
        <dbReference type="EMBL" id="RNA42087.1"/>
    </source>
</evidence>
<gene>
    <name evidence="2" type="ORF">BpHYR1_012588</name>
</gene>
<organism evidence="2 3">
    <name type="scientific">Brachionus plicatilis</name>
    <name type="common">Marine rotifer</name>
    <name type="synonym">Brachionus muelleri</name>
    <dbReference type="NCBI Taxonomy" id="10195"/>
    <lineage>
        <taxon>Eukaryota</taxon>
        <taxon>Metazoa</taxon>
        <taxon>Spiralia</taxon>
        <taxon>Gnathifera</taxon>
        <taxon>Rotifera</taxon>
        <taxon>Eurotatoria</taxon>
        <taxon>Monogononta</taxon>
        <taxon>Pseudotrocha</taxon>
        <taxon>Ploima</taxon>
        <taxon>Brachionidae</taxon>
        <taxon>Brachionus</taxon>
    </lineage>
</organism>
<dbReference type="Proteomes" id="UP000276133">
    <property type="component" value="Unassembled WGS sequence"/>
</dbReference>
<accession>A0A3M7T2B8</accession>
<reference evidence="2 3" key="1">
    <citation type="journal article" date="2018" name="Sci. Rep.">
        <title>Genomic signatures of local adaptation to the degree of environmental predictability in rotifers.</title>
        <authorList>
            <person name="Franch-Gras L."/>
            <person name="Hahn C."/>
            <person name="Garcia-Roger E.M."/>
            <person name="Carmona M.J."/>
            <person name="Serra M."/>
            <person name="Gomez A."/>
        </authorList>
    </citation>
    <scope>NUCLEOTIDE SEQUENCE [LARGE SCALE GENOMIC DNA]</scope>
    <source>
        <strain evidence="2">HYR1</strain>
    </source>
</reference>
<evidence type="ECO:0000313" key="3">
    <source>
        <dbReference type="Proteomes" id="UP000276133"/>
    </source>
</evidence>
<feature type="transmembrane region" description="Helical" evidence="1">
    <location>
        <begin position="20"/>
        <end position="42"/>
    </location>
</feature>
<keyword evidence="1" id="KW-1133">Transmembrane helix</keyword>